<dbReference type="SUPFAM" id="SSF50998">
    <property type="entry name" value="Quinoprotein alcohol dehydrogenase-like"/>
    <property type="match status" value="1"/>
</dbReference>
<sequence length="346" mass="40390">MNIFKKINNVKSFLIDSKHIYFVNIIDKSLFKIDFALNQIDSFKEFNSYEIVDYYDFIINYSLLFVNKEKFQKNIEILNNFNLTLVNTINEQEILVKKIDDEAKKVHYLKINLKSKKETEIKNISFPKIVQKGNVICSDTTFLSSHNIENGQELWRLDLNTVLNNTGVTIYEGKILAVNNNIIVSIHDTDFKKYSTICIDIITGEIVHRTQDILFKLYQNEDIIYQISPTKIKQFNPSNFEISYMDLEEFTTNHDLKLSNKVAFFHENHIYISAEKENSNVNSFWLIVNLQTGKVVYSSELLIDPKKVSTENNRAFVSEIQANDKIVAIKSSQTLFIFEKEETILQ</sequence>
<proteinExistence type="predicted"/>
<comment type="caution">
    <text evidence="1">The sequence shown here is derived from an EMBL/GenBank/DDBJ whole genome shotgun (WGS) entry which is preliminary data.</text>
</comment>
<dbReference type="InterPro" id="IPR011047">
    <property type="entry name" value="Quinoprotein_ADH-like_sf"/>
</dbReference>
<dbReference type="AlphaFoldDB" id="A0A327RQA5"/>
<organism evidence="1 2">
    <name type="scientific">Gelidibacter algens</name>
    <dbReference type="NCBI Taxonomy" id="49280"/>
    <lineage>
        <taxon>Bacteria</taxon>
        <taxon>Pseudomonadati</taxon>
        <taxon>Bacteroidota</taxon>
        <taxon>Flavobacteriia</taxon>
        <taxon>Flavobacteriales</taxon>
        <taxon>Flavobacteriaceae</taxon>
        <taxon>Gelidibacter</taxon>
    </lineage>
</organism>
<evidence type="ECO:0000313" key="1">
    <source>
        <dbReference type="EMBL" id="RAJ18631.1"/>
    </source>
</evidence>
<reference evidence="1 2" key="1">
    <citation type="submission" date="2018-06" db="EMBL/GenBank/DDBJ databases">
        <title>Genomic Encyclopedia of Archaeal and Bacterial Type Strains, Phase II (KMG-II): from individual species to whole genera.</title>
        <authorList>
            <person name="Goeker M."/>
        </authorList>
    </citation>
    <scope>NUCLEOTIDE SEQUENCE [LARGE SCALE GENOMIC DNA]</scope>
    <source>
        <strain evidence="1 2">DSM 12408</strain>
    </source>
</reference>
<gene>
    <name evidence="1" type="ORF">LX77_03789</name>
</gene>
<name>A0A327RQA5_9FLAO</name>
<keyword evidence="2" id="KW-1185">Reference proteome</keyword>
<protein>
    <recommendedName>
        <fullName evidence="3">Pyrroloquinoline-quinone binding quinoprotein</fullName>
    </recommendedName>
</protein>
<dbReference type="EMBL" id="QLLQ01000028">
    <property type="protein sequence ID" value="RAJ18631.1"/>
    <property type="molecule type" value="Genomic_DNA"/>
</dbReference>
<evidence type="ECO:0000313" key="2">
    <source>
        <dbReference type="Proteomes" id="UP000248987"/>
    </source>
</evidence>
<dbReference type="RefSeq" id="WP_111626051.1">
    <property type="nucleotide sequence ID" value="NZ_QLLQ01000028.1"/>
</dbReference>
<dbReference type="Proteomes" id="UP000248987">
    <property type="component" value="Unassembled WGS sequence"/>
</dbReference>
<accession>A0A327RQA5</accession>
<evidence type="ECO:0008006" key="3">
    <source>
        <dbReference type="Google" id="ProtNLM"/>
    </source>
</evidence>